<evidence type="ECO:0000313" key="2">
    <source>
        <dbReference type="EMBL" id="MFC5430204.1"/>
    </source>
</evidence>
<keyword evidence="3" id="KW-1185">Reference proteome</keyword>
<dbReference type="GO" id="GO:0016757">
    <property type="term" value="F:glycosyltransferase activity"/>
    <property type="evidence" value="ECO:0007669"/>
    <property type="project" value="UniProtKB-KW"/>
</dbReference>
<comment type="caution">
    <text evidence="2">The sequence shown here is derived from an EMBL/GenBank/DDBJ whole genome shotgun (WGS) entry which is preliminary data.</text>
</comment>
<name>A0ABW0JAY5_9BURK</name>
<dbReference type="InterPro" id="IPR050194">
    <property type="entry name" value="Glycosyltransferase_grp1"/>
</dbReference>
<dbReference type="Proteomes" id="UP001596103">
    <property type="component" value="Unassembled WGS sequence"/>
</dbReference>
<accession>A0ABW0JAY5</accession>
<gene>
    <name evidence="2" type="ORF">ACFPTO_15550</name>
</gene>
<dbReference type="CDD" id="cd03801">
    <property type="entry name" value="GT4_PimA-like"/>
    <property type="match status" value="1"/>
</dbReference>
<feature type="domain" description="Glycosyl transferase family 1" evidence="1">
    <location>
        <begin position="232"/>
        <end position="361"/>
    </location>
</feature>
<dbReference type="Gene3D" id="3.40.50.2000">
    <property type="entry name" value="Glycogen Phosphorylase B"/>
    <property type="match status" value="1"/>
</dbReference>
<proteinExistence type="predicted"/>
<dbReference type="EC" id="2.4.-.-" evidence="2"/>
<dbReference type="RefSeq" id="WP_377712453.1">
    <property type="nucleotide sequence ID" value="NZ_JBHSMP010000017.1"/>
</dbReference>
<keyword evidence="2" id="KW-0808">Transferase</keyword>
<sequence>MFAWIPHLCIQSDPMVVAKKLLCALHPLAMLISWTASNANVRARPQKLADADLIILHEYGEPSHYTGAVSAAAALDYSTVEQVEFTPLRKLKQGLQQGDRYKVRKALRDAWLLALWTLFPQALKGKTVILGIAPLDWRIAILSRALRHARIIYHSSWTDWEGARFAKNPAVLTGAIRKAWSNFLTRRVDRFALVTPRVAEQLHRLFKIDCGRLFVVFHAYDPTIFHPAPYRPPTPLKVVFAGRFEDCKGVEYVIELARRLPSIEFGLAGDGLLRKSIESAGLPNVTLFGRVSSRAEISSIFMRHHVVVLPSRRTIAWEELFGMVLVEAMACGCIPMATNHTGPNTIVRDAELRDFIFAEEDFLAGAVSALTRLERDVDRLRVLERKSIQDARRFALSEVEKIWMDILQ</sequence>
<evidence type="ECO:0000259" key="1">
    <source>
        <dbReference type="Pfam" id="PF00534"/>
    </source>
</evidence>
<dbReference type="EMBL" id="JBHSMP010000017">
    <property type="protein sequence ID" value="MFC5430204.1"/>
    <property type="molecule type" value="Genomic_DNA"/>
</dbReference>
<keyword evidence="2" id="KW-0328">Glycosyltransferase</keyword>
<reference evidence="3" key="1">
    <citation type="journal article" date="2019" name="Int. J. Syst. Evol. Microbiol.">
        <title>The Global Catalogue of Microorganisms (GCM) 10K type strain sequencing project: providing services to taxonomists for standard genome sequencing and annotation.</title>
        <authorList>
            <consortium name="The Broad Institute Genomics Platform"/>
            <consortium name="The Broad Institute Genome Sequencing Center for Infectious Disease"/>
            <person name="Wu L."/>
            <person name="Ma J."/>
        </authorList>
    </citation>
    <scope>NUCLEOTIDE SEQUENCE [LARGE SCALE GENOMIC DNA]</scope>
    <source>
        <strain evidence="3">CCUG 56042</strain>
    </source>
</reference>
<protein>
    <submittedName>
        <fullName evidence="2">Glycosyltransferase family 4 protein</fullName>
        <ecNumber evidence="2">2.4.-.-</ecNumber>
    </submittedName>
</protein>
<dbReference type="Pfam" id="PF00534">
    <property type="entry name" value="Glycos_transf_1"/>
    <property type="match status" value="1"/>
</dbReference>
<organism evidence="2 3">
    <name type="scientific">Paraburkholderia denitrificans</name>
    <dbReference type="NCBI Taxonomy" id="694025"/>
    <lineage>
        <taxon>Bacteria</taxon>
        <taxon>Pseudomonadati</taxon>
        <taxon>Pseudomonadota</taxon>
        <taxon>Betaproteobacteria</taxon>
        <taxon>Burkholderiales</taxon>
        <taxon>Burkholderiaceae</taxon>
        <taxon>Paraburkholderia</taxon>
    </lineage>
</organism>
<dbReference type="SUPFAM" id="SSF53756">
    <property type="entry name" value="UDP-Glycosyltransferase/glycogen phosphorylase"/>
    <property type="match status" value="1"/>
</dbReference>
<dbReference type="PANTHER" id="PTHR45947">
    <property type="entry name" value="SULFOQUINOVOSYL TRANSFERASE SQD2"/>
    <property type="match status" value="1"/>
</dbReference>
<dbReference type="PANTHER" id="PTHR45947:SF3">
    <property type="entry name" value="SULFOQUINOVOSYL TRANSFERASE SQD2"/>
    <property type="match status" value="1"/>
</dbReference>
<evidence type="ECO:0000313" key="3">
    <source>
        <dbReference type="Proteomes" id="UP001596103"/>
    </source>
</evidence>
<dbReference type="InterPro" id="IPR001296">
    <property type="entry name" value="Glyco_trans_1"/>
</dbReference>